<dbReference type="InterPro" id="IPR004358">
    <property type="entry name" value="Sig_transdc_His_kin-like_C"/>
</dbReference>
<comment type="subcellular location">
    <subcellularLocation>
        <location evidence="2">Cell inner membrane</location>
        <topology evidence="2">Multi-pass membrane protein</topology>
    </subcellularLocation>
</comment>
<dbReference type="EC" id="2.7.13.3" evidence="3"/>
<dbReference type="InterPro" id="IPR003661">
    <property type="entry name" value="HisK_dim/P_dom"/>
</dbReference>
<proteinExistence type="predicted"/>
<dbReference type="Gene3D" id="3.30.565.10">
    <property type="entry name" value="Histidine kinase-like ATPase, C-terminal domain"/>
    <property type="match status" value="1"/>
</dbReference>
<feature type="transmembrane region" description="Helical" evidence="17">
    <location>
        <begin position="20"/>
        <end position="43"/>
    </location>
</feature>
<dbReference type="CDD" id="cd00082">
    <property type="entry name" value="HisKA"/>
    <property type="match status" value="1"/>
</dbReference>
<keyword evidence="22" id="KW-1185">Reference proteome</keyword>
<organism evidence="20 21">
    <name type="scientific">Roseibaca calidilacus</name>
    <dbReference type="NCBI Taxonomy" id="1666912"/>
    <lineage>
        <taxon>Bacteria</taxon>
        <taxon>Pseudomonadati</taxon>
        <taxon>Pseudomonadota</taxon>
        <taxon>Alphaproteobacteria</taxon>
        <taxon>Rhodobacterales</taxon>
        <taxon>Paracoccaceae</taxon>
        <taxon>Roseinatronobacter</taxon>
    </lineage>
</organism>
<keyword evidence="7 20" id="KW-0808">Transferase</keyword>
<evidence type="ECO:0000259" key="18">
    <source>
        <dbReference type="PROSITE" id="PS50109"/>
    </source>
</evidence>
<keyword evidence="4" id="KW-1003">Cell membrane</keyword>
<evidence type="ECO:0000256" key="2">
    <source>
        <dbReference type="ARBA" id="ARBA00004429"/>
    </source>
</evidence>
<dbReference type="GO" id="GO:0005524">
    <property type="term" value="F:ATP binding"/>
    <property type="evidence" value="ECO:0007669"/>
    <property type="project" value="UniProtKB-KW"/>
</dbReference>
<dbReference type="OrthoDB" id="7568856at2"/>
<protein>
    <recommendedName>
        <fullName evidence="16">C4-dicarboxylate transport sensor protein DctB</fullName>
        <ecNumber evidence="3">2.7.13.3</ecNumber>
    </recommendedName>
</protein>
<dbReference type="FunFam" id="1.10.287.130:FF:000049">
    <property type="entry name" value="C4-dicarboxylate transport sensor protein DctB"/>
    <property type="match status" value="1"/>
</dbReference>
<dbReference type="Pfam" id="PF02518">
    <property type="entry name" value="HATPase_c"/>
    <property type="match status" value="1"/>
</dbReference>
<dbReference type="GO" id="GO:0005886">
    <property type="term" value="C:plasma membrane"/>
    <property type="evidence" value="ECO:0007669"/>
    <property type="project" value="UniProtKB-SubCell"/>
</dbReference>
<dbReference type="InterPro" id="IPR003594">
    <property type="entry name" value="HATPase_dom"/>
</dbReference>
<evidence type="ECO:0000256" key="15">
    <source>
        <dbReference type="ARBA" id="ARBA00059004"/>
    </source>
</evidence>
<evidence type="ECO:0000256" key="16">
    <source>
        <dbReference type="ARBA" id="ARBA00073143"/>
    </source>
</evidence>
<dbReference type="SUPFAM" id="SSF55874">
    <property type="entry name" value="ATPase domain of HSP90 chaperone/DNA topoisomerase II/histidine kinase"/>
    <property type="match status" value="1"/>
</dbReference>
<dbReference type="EMBL" id="LJSG01000005">
    <property type="protein sequence ID" value="KPP94462.1"/>
    <property type="molecule type" value="Genomic_DNA"/>
</dbReference>
<dbReference type="AlphaFoldDB" id="A0A0P7YV29"/>
<dbReference type="Proteomes" id="UP000182045">
    <property type="component" value="Unassembled WGS sequence"/>
</dbReference>
<dbReference type="Gene3D" id="1.10.287.130">
    <property type="match status" value="1"/>
</dbReference>
<comment type="function">
    <text evidence="15">Member of the two-component regulatory system DctB/DctD involved in the transport of C4-dicarboxylates. DctB functions as a membrane-associated protein kinase that phosphorylates DctD in response to environmental signals.</text>
</comment>
<dbReference type="PROSITE" id="PS50109">
    <property type="entry name" value="HIS_KIN"/>
    <property type="match status" value="1"/>
</dbReference>
<evidence type="ECO:0000256" key="9">
    <source>
        <dbReference type="ARBA" id="ARBA00022741"/>
    </source>
</evidence>
<accession>A0A0P7YV29</accession>
<evidence type="ECO:0000256" key="3">
    <source>
        <dbReference type="ARBA" id="ARBA00012438"/>
    </source>
</evidence>
<evidence type="ECO:0000313" key="20">
    <source>
        <dbReference type="EMBL" id="KPP94462.1"/>
    </source>
</evidence>
<keyword evidence="5" id="KW-0997">Cell inner membrane</keyword>
<name>A0A0P7YV29_9RHOB</name>
<keyword evidence="8 17" id="KW-0812">Transmembrane</keyword>
<comment type="catalytic activity">
    <reaction evidence="1">
        <text>ATP + protein L-histidine = ADP + protein N-phospho-L-histidine.</text>
        <dbReference type="EC" id="2.7.13.3"/>
    </reaction>
</comment>
<feature type="domain" description="Histidine kinase" evidence="18">
    <location>
        <begin position="370"/>
        <end position="580"/>
    </location>
</feature>
<feature type="transmembrane region" description="Helical" evidence="17">
    <location>
        <begin position="289"/>
        <end position="309"/>
    </location>
</feature>
<reference evidence="19 22" key="2">
    <citation type="submission" date="2016-01" db="EMBL/GenBank/DDBJ databases">
        <authorList>
            <person name="Varghese N."/>
        </authorList>
    </citation>
    <scope>NUCLEOTIDE SEQUENCE [LARGE SCALE GENOMIC DNA]</scope>
    <source>
        <strain evidence="19 22">HL-91</strain>
    </source>
</reference>
<evidence type="ECO:0000256" key="7">
    <source>
        <dbReference type="ARBA" id="ARBA00022679"/>
    </source>
</evidence>
<dbReference type="EMBL" id="FBYC01000004">
    <property type="protein sequence ID" value="CUX83071.1"/>
    <property type="molecule type" value="Genomic_DNA"/>
</dbReference>
<dbReference type="SMART" id="SM00388">
    <property type="entry name" value="HisKA"/>
    <property type="match status" value="1"/>
</dbReference>
<dbReference type="InterPro" id="IPR036890">
    <property type="entry name" value="HATPase_C_sf"/>
</dbReference>
<comment type="caution">
    <text evidence="20">The sequence shown here is derived from an EMBL/GenBank/DDBJ whole genome shotgun (WGS) entry which is preliminary data.</text>
</comment>
<evidence type="ECO:0000256" key="14">
    <source>
        <dbReference type="ARBA" id="ARBA00023136"/>
    </source>
</evidence>
<dbReference type="PANTHER" id="PTHR43065">
    <property type="entry name" value="SENSOR HISTIDINE KINASE"/>
    <property type="match status" value="1"/>
</dbReference>
<keyword evidence="12 17" id="KW-1133">Transmembrane helix</keyword>
<dbReference type="InterPro" id="IPR036097">
    <property type="entry name" value="HisK_dim/P_sf"/>
</dbReference>
<keyword evidence="9" id="KW-0547">Nucleotide-binding</keyword>
<dbReference type="PATRIC" id="fig|1666912.4.peg.2541"/>
<dbReference type="SMART" id="SM00387">
    <property type="entry name" value="HATPase_c"/>
    <property type="match status" value="1"/>
</dbReference>
<evidence type="ECO:0000313" key="22">
    <source>
        <dbReference type="Proteomes" id="UP000182045"/>
    </source>
</evidence>
<dbReference type="Gene3D" id="3.30.450.20">
    <property type="entry name" value="PAS domain"/>
    <property type="match status" value="1"/>
</dbReference>
<gene>
    <name evidence="20" type="primary">dctB</name>
    <name evidence="19" type="ORF">Ga0058931_2758</name>
    <name evidence="20" type="ORF">HLUCCA05_11625</name>
</gene>
<dbReference type="Pfam" id="PF00512">
    <property type="entry name" value="HisKA"/>
    <property type="match status" value="1"/>
</dbReference>
<dbReference type="SUPFAM" id="SSF103190">
    <property type="entry name" value="Sensory domain-like"/>
    <property type="match status" value="1"/>
</dbReference>
<evidence type="ECO:0000256" key="5">
    <source>
        <dbReference type="ARBA" id="ARBA00022519"/>
    </source>
</evidence>
<dbReference type="STRING" id="1666912.Ga0058931_2758"/>
<dbReference type="SUPFAM" id="SSF47384">
    <property type="entry name" value="Homodimeric domain of signal transducing histidine kinase"/>
    <property type="match status" value="1"/>
</dbReference>
<evidence type="ECO:0000313" key="21">
    <source>
        <dbReference type="Proteomes" id="UP000050413"/>
    </source>
</evidence>
<evidence type="ECO:0000256" key="10">
    <source>
        <dbReference type="ARBA" id="ARBA00022777"/>
    </source>
</evidence>
<evidence type="ECO:0000256" key="17">
    <source>
        <dbReference type="SAM" id="Phobius"/>
    </source>
</evidence>
<evidence type="ECO:0000256" key="8">
    <source>
        <dbReference type="ARBA" id="ARBA00022692"/>
    </source>
</evidence>
<sequence length="587" mass="64070">MISPPDLDNRRASILGIPLWGRMAVIALLLVAAGSTWFLNGWLSTSFTEATRNRAELRLVLYSGNIQSELQRNSVVPLLLARDPVITDALRDANFATISQRLIDLQDEIGAASIELLDHNGRTVGATDRNILGTMRSSDAAFVEARRTPETIFQTRELDSGAFSFTFSRGVRDGRDVLGVVVVSADLSKFERSWAGFADAVALLESSGRIVLATEPRWRGRSLEEALAIRDAPSAIARAFRATTDWTQPSPDAFVRGEAVLRSEVRVPFRGWRLVSFTRYDSVRQQVNAALALVMTGFALLLALTFYILSRRAYTQSALFQRESEELRALNARLQREVAARVRMQKDLAVAEQTLAQSSKLASLGEMSASVSHELNQPLAAMKTYLAGARLLLKRKRTEEALASFQRIDDLIDRMGAIARTLKSFARKGGEAFAPIDLRTCVADALTMTEPLLRDSRVLLVRTVPPAPVMILGDSVRVEQVILNLVRNAVDATRNMNAPQIDIILSKGDTAKLTVRDNGEGIADIDSLFEPFYTTKPAGQGVGLGLAISSGIVKDHGGRLTAMNPGEGGAVFEVEFPLHVAPQTGGT</sequence>
<evidence type="ECO:0000256" key="13">
    <source>
        <dbReference type="ARBA" id="ARBA00023012"/>
    </source>
</evidence>
<evidence type="ECO:0000256" key="6">
    <source>
        <dbReference type="ARBA" id="ARBA00022553"/>
    </source>
</evidence>
<dbReference type="InterPro" id="IPR017055">
    <property type="entry name" value="Sig_transdc_His_kinase_DctB"/>
</dbReference>
<keyword evidence="10 20" id="KW-0418">Kinase</keyword>
<evidence type="ECO:0000256" key="4">
    <source>
        <dbReference type="ARBA" id="ARBA00022475"/>
    </source>
</evidence>
<evidence type="ECO:0000256" key="12">
    <source>
        <dbReference type="ARBA" id="ARBA00022989"/>
    </source>
</evidence>
<keyword evidence="6" id="KW-0597">Phosphoprotein</keyword>
<evidence type="ECO:0000313" key="19">
    <source>
        <dbReference type="EMBL" id="CUX83071.1"/>
    </source>
</evidence>
<evidence type="ECO:0000256" key="1">
    <source>
        <dbReference type="ARBA" id="ARBA00000085"/>
    </source>
</evidence>
<dbReference type="InterPro" id="IPR005467">
    <property type="entry name" value="His_kinase_dom"/>
</dbReference>
<keyword evidence="14 17" id="KW-0472">Membrane</keyword>
<evidence type="ECO:0000256" key="11">
    <source>
        <dbReference type="ARBA" id="ARBA00022840"/>
    </source>
</evidence>
<dbReference type="InterPro" id="IPR029151">
    <property type="entry name" value="Sensor-like_sf"/>
</dbReference>
<keyword evidence="11" id="KW-0067">ATP-binding</keyword>
<dbReference type="PRINTS" id="PR00344">
    <property type="entry name" value="BCTRLSENSOR"/>
</dbReference>
<reference evidence="20 21" key="1">
    <citation type="submission" date="2015-09" db="EMBL/GenBank/DDBJ databases">
        <title>Identification and resolution of microdiversity through metagenomic sequencing of parallel consortia.</title>
        <authorList>
            <person name="Nelson W.C."/>
            <person name="Romine M.F."/>
            <person name="Lindemann S.R."/>
        </authorList>
    </citation>
    <scope>NUCLEOTIDE SEQUENCE [LARGE SCALE GENOMIC DNA]</scope>
    <source>
        <strain evidence="20">HL-91</strain>
    </source>
</reference>
<keyword evidence="13" id="KW-0902">Two-component regulatory system</keyword>
<dbReference type="Proteomes" id="UP000050413">
    <property type="component" value="Unassembled WGS sequence"/>
</dbReference>
<dbReference type="GO" id="GO:0000155">
    <property type="term" value="F:phosphorelay sensor kinase activity"/>
    <property type="evidence" value="ECO:0007669"/>
    <property type="project" value="InterPro"/>
</dbReference>
<dbReference type="PANTHER" id="PTHR43065:SF46">
    <property type="entry name" value="C4-DICARBOXYLATE TRANSPORT SENSOR PROTEIN DCTB"/>
    <property type="match status" value="1"/>
</dbReference>
<dbReference type="PIRSF" id="PIRSF036431">
    <property type="entry name" value="STHK_DctB"/>
    <property type="match status" value="1"/>
</dbReference>